<dbReference type="PANTHER" id="PTHR13008">
    <property type="entry name" value="MAP-KINASE ACTIVATING DEATH DOMAIN PROTEIN MADD /DENN/AEX-3 C.ELEGANS"/>
    <property type="match status" value="1"/>
</dbReference>
<dbReference type="AlphaFoldDB" id="A0A816L9K7"/>
<dbReference type="GO" id="GO:0005829">
    <property type="term" value="C:cytosol"/>
    <property type="evidence" value="ECO:0007669"/>
    <property type="project" value="TreeGrafter"/>
</dbReference>
<proteinExistence type="predicted"/>
<organism evidence="2 4">
    <name type="scientific">Rotaria magnacalcarata</name>
    <dbReference type="NCBI Taxonomy" id="392030"/>
    <lineage>
        <taxon>Eukaryota</taxon>
        <taxon>Metazoa</taxon>
        <taxon>Spiralia</taxon>
        <taxon>Gnathifera</taxon>
        <taxon>Rotifera</taxon>
        <taxon>Eurotatoria</taxon>
        <taxon>Bdelloidea</taxon>
        <taxon>Philodinida</taxon>
        <taxon>Philodinidae</taxon>
        <taxon>Rotaria</taxon>
    </lineage>
</organism>
<evidence type="ECO:0000313" key="4">
    <source>
        <dbReference type="Proteomes" id="UP000663824"/>
    </source>
</evidence>
<dbReference type="Proteomes" id="UP000663824">
    <property type="component" value="Unassembled WGS sequence"/>
</dbReference>
<name>A0A816L9K7_9BILA</name>
<dbReference type="GO" id="GO:0005085">
    <property type="term" value="F:guanyl-nucleotide exchange factor activity"/>
    <property type="evidence" value="ECO:0007669"/>
    <property type="project" value="TreeGrafter"/>
</dbReference>
<dbReference type="EMBL" id="CAJNRE010000638">
    <property type="protein sequence ID" value="CAF1929500.1"/>
    <property type="molecule type" value="Genomic_DNA"/>
</dbReference>
<evidence type="ECO:0000313" key="3">
    <source>
        <dbReference type="EMBL" id="CAF4540384.1"/>
    </source>
</evidence>
<dbReference type="PANTHER" id="PTHR13008:SF7">
    <property type="entry name" value="MAP KINASE-ACTIVATING DEATH DOMAIN PROTEIN"/>
    <property type="match status" value="1"/>
</dbReference>
<dbReference type="InterPro" id="IPR039980">
    <property type="entry name" value="MADD"/>
</dbReference>
<gene>
    <name evidence="2" type="ORF">MBJ925_LOCUS3920</name>
    <name evidence="3" type="ORF">SMN809_LOCUS36598</name>
</gene>
<dbReference type="Proteomes" id="UP000676336">
    <property type="component" value="Unassembled WGS sequence"/>
</dbReference>
<reference evidence="2" key="1">
    <citation type="submission" date="2021-02" db="EMBL/GenBank/DDBJ databases">
        <authorList>
            <person name="Nowell W R."/>
        </authorList>
    </citation>
    <scope>NUCLEOTIDE SEQUENCE</scope>
</reference>
<dbReference type="EMBL" id="CAJOBI010090564">
    <property type="protein sequence ID" value="CAF4540384.1"/>
    <property type="molecule type" value="Genomic_DNA"/>
</dbReference>
<dbReference type="Pfam" id="PF25328">
    <property type="entry name" value="PH_MADD"/>
    <property type="match status" value="1"/>
</dbReference>
<comment type="caution">
    <text evidence="2">The sequence shown here is derived from an EMBL/GenBank/DDBJ whole genome shotgun (WGS) entry which is preliminary data.</text>
</comment>
<sequence>MKSVLPGQELGGEFPIRDVNTGEGGILQVCLEGICLTFENDKEFIELQKIRKCTTRKGDIFVLEEFGIDQEIKHRVFGFISIFHSFFWITLGELLTLRTCDAGIRSLQAIIRSS</sequence>
<feature type="domain" description="MAP kinase-activating death" evidence="1">
    <location>
        <begin position="7"/>
        <end position="70"/>
    </location>
</feature>
<accession>A0A816L9K7</accession>
<evidence type="ECO:0000259" key="1">
    <source>
        <dbReference type="Pfam" id="PF25328"/>
    </source>
</evidence>
<protein>
    <recommendedName>
        <fullName evidence="1">MAP kinase-activating death domain-containing protein</fullName>
    </recommendedName>
</protein>
<evidence type="ECO:0000313" key="2">
    <source>
        <dbReference type="EMBL" id="CAF1929500.1"/>
    </source>
</evidence>
<dbReference type="InterPro" id="IPR057469">
    <property type="entry name" value="PH_MADD"/>
</dbReference>
<dbReference type="GO" id="GO:0042981">
    <property type="term" value="P:regulation of apoptotic process"/>
    <property type="evidence" value="ECO:0007669"/>
    <property type="project" value="TreeGrafter"/>
</dbReference>
<dbReference type="GO" id="GO:0032483">
    <property type="term" value="P:regulation of Rab protein signal transduction"/>
    <property type="evidence" value="ECO:0007669"/>
    <property type="project" value="TreeGrafter"/>
</dbReference>